<protein>
    <recommendedName>
        <fullName evidence="2">TPM domain-containing protein</fullName>
    </recommendedName>
</protein>
<keyword evidence="1" id="KW-0812">Transmembrane</keyword>
<keyword evidence="4" id="KW-1185">Reference proteome</keyword>
<dbReference type="RefSeq" id="WP_097575897.1">
    <property type="nucleotide sequence ID" value="NZ_NWQG01000163.1"/>
</dbReference>
<keyword evidence="1" id="KW-1133">Transmembrane helix</keyword>
<name>A0A2A6FAH7_9HYPH</name>
<accession>A0A2A6FAH7</accession>
<gene>
    <name evidence="3" type="ORF">CN311_22500</name>
</gene>
<feature type="domain" description="TPM" evidence="2">
    <location>
        <begin position="97"/>
        <end position="188"/>
    </location>
</feature>
<keyword evidence="1" id="KW-0472">Membrane</keyword>
<evidence type="ECO:0000313" key="4">
    <source>
        <dbReference type="Proteomes" id="UP000219182"/>
    </source>
</evidence>
<sequence>MATRPISPEDHERIAAAIRAAETKTDGEIYCVVAQASDGYFFPAAFMATVAMLVVSLAVAYGLEVWWLSIRLPHFVLAQLLALASVLVLLWVLPGLRIHLVPRRLRYQAAHANAVKQFLARNVHRTTARTGVLIFVSIAERYAEVVADAGIDTQVGQHVWDGVVHDLTAHAGDDRLADGFVKAIESVGVVLAEHFPVSSGGSNELDDHLVEI</sequence>
<dbReference type="Gene3D" id="3.10.310.50">
    <property type="match status" value="1"/>
</dbReference>
<feature type="transmembrane region" description="Helical" evidence="1">
    <location>
        <begin position="75"/>
        <end position="96"/>
    </location>
</feature>
<dbReference type="EMBL" id="NWQG01000163">
    <property type="protein sequence ID" value="PDQ18854.1"/>
    <property type="molecule type" value="Genomic_DNA"/>
</dbReference>
<reference evidence="3 4" key="1">
    <citation type="submission" date="2017-09" db="EMBL/GenBank/DDBJ databases">
        <title>Mesorhizobum sanjuanii sp. nov. isolated from nodules of Lotus tenuis in saline-alkaline lowlands of Flooding Pampa.</title>
        <authorList>
            <person name="Sannazzaro A.I."/>
            <person name="Torres Tejerizo G.A."/>
            <person name="Fontana F."/>
            <person name="Cumpa Velazquez L.M."/>
            <person name="Hansen L."/>
            <person name="Pistorio M."/>
            <person name="Estrella M.J."/>
        </authorList>
    </citation>
    <scope>NUCLEOTIDE SEQUENCE [LARGE SCALE GENOMIC DNA]</scope>
    <source>
        <strain evidence="3 4">BSA136</strain>
    </source>
</reference>
<evidence type="ECO:0000259" key="2">
    <source>
        <dbReference type="Pfam" id="PF04536"/>
    </source>
</evidence>
<organism evidence="3 4">
    <name type="scientific">Mesorhizobium sanjuanii</name>
    <dbReference type="NCBI Taxonomy" id="2037900"/>
    <lineage>
        <taxon>Bacteria</taxon>
        <taxon>Pseudomonadati</taxon>
        <taxon>Pseudomonadota</taxon>
        <taxon>Alphaproteobacteria</taxon>
        <taxon>Hyphomicrobiales</taxon>
        <taxon>Phyllobacteriaceae</taxon>
        <taxon>Mesorhizobium</taxon>
    </lineage>
</organism>
<dbReference type="Proteomes" id="UP000219182">
    <property type="component" value="Unassembled WGS sequence"/>
</dbReference>
<dbReference type="InterPro" id="IPR007621">
    <property type="entry name" value="TPM_dom"/>
</dbReference>
<comment type="caution">
    <text evidence="3">The sequence shown here is derived from an EMBL/GenBank/DDBJ whole genome shotgun (WGS) entry which is preliminary data.</text>
</comment>
<feature type="transmembrane region" description="Helical" evidence="1">
    <location>
        <begin position="40"/>
        <end position="63"/>
    </location>
</feature>
<dbReference type="PANTHER" id="PTHR30373">
    <property type="entry name" value="UPF0603 PROTEIN YGCG"/>
    <property type="match status" value="1"/>
</dbReference>
<proteinExistence type="predicted"/>
<dbReference type="PANTHER" id="PTHR30373:SF8">
    <property type="entry name" value="BLL7265 PROTEIN"/>
    <property type="match status" value="1"/>
</dbReference>
<evidence type="ECO:0000256" key="1">
    <source>
        <dbReference type="SAM" id="Phobius"/>
    </source>
</evidence>
<evidence type="ECO:0000313" key="3">
    <source>
        <dbReference type="EMBL" id="PDQ18854.1"/>
    </source>
</evidence>
<dbReference type="Pfam" id="PF04536">
    <property type="entry name" value="TPM_phosphatase"/>
    <property type="match status" value="1"/>
</dbReference>
<dbReference type="AlphaFoldDB" id="A0A2A6FAH7"/>